<sequence>MKRTELCIAALVAVGAFAFTSPNAVAKSFERNLGHLDASSFLSSPLNSDVELGRSTFPAQSLSFTEGTNETNPPTSRPPGWKYEGSDLHRRVVARREEHKKRQEEWEQRKASRRSALTPSAPDPDGDGDPATSLPSQRRLLDRCLQQFREQLVDLENLCKGSPEPDDCRSTVQEILANQSFGALHTTVISFSIFVNRDPRRLSFPVLDATDLRLTVKLKHLLDRIPGCAALSLPVYIGLVSSDVFKSEEFTRKVNRCSEDFGRSAREEPSKAGRAAAAVIRFMGLTPERQTFYQPFVFVTTQAAMLLSMVLKHPFLSILVNMACVAGSLCRKGIREVLLRALREADFQTEGVPLDSAPQELVDHLKVYLKLLFLRKYRRLRRQAANVAAQVVYANSLRLL</sequence>
<accession>A0A086KIH4</accession>
<reference evidence="3 4" key="1">
    <citation type="submission" date="2014-02" db="EMBL/GenBank/DDBJ databases">
        <authorList>
            <person name="Sibley D."/>
            <person name="Venepally P."/>
            <person name="Karamycheva S."/>
            <person name="Hadjithomas M."/>
            <person name="Khan A."/>
            <person name="Brunk B."/>
            <person name="Roos D."/>
            <person name="Caler E."/>
            <person name="Lorenzi H."/>
        </authorList>
    </citation>
    <scope>NUCLEOTIDE SEQUENCE [LARGE SCALE GENOMIC DNA]</scope>
    <source>
        <strain evidence="3 4">GAB2-2007-GAL-DOM2</strain>
    </source>
</reference>
<evidence type="ECO:0000256" key="2">
    <source>
        <dbReference type="SAM" id="SignalP"/>
    </source>
</evidence>
<feature type="chain" id="PRO_5001809355" evidence="2">
    <location>
        <begin position="27"/>
        <end position="400"/>
    </location>
</feature>
<evidence type="ECO:0000313" key="3">
    <source>
        <dbReference type="EMBL" id="KFG44192.1"/>
    </source>
</evidence>
<comment type="caution">
    <text evidence="3">The sequence shown here is derived from an EMBL/GenBank/DDBJ whole genome shotgun (WGS) entry which is preliminary data.</text>
</comment>
<organism evidence="3 4">
    <name type="scientific">Toxoplasma gondii GAB2-2007-GAL-DOM2</name>
    <dbReference type="NCBI Taxonomy" id="1130820"/>
    <lineage>
        <taxon>Eukaryota</taxon>
        <taxon>Sar</taxon>
        <taxon>Alveolata</taxon>
        <taxon>Apicomplexa</taxon>
        <taxon>Conoidasida</taxon>
        <taxon>Coccidia</taxon>
        <taxon>Eucoccidiorida</taxon>
        <taxon>Eimeriorina</taxon>
        <taxon>Sarcocystidae</taxon>
        <taxon>Toxoplasma</taxon>
    </lineage>
</organism>
<evidence type="ECO:0000256" key="1">
    <source>
        <dbReference type="SAM" id="MobiDB-lite"/>
    </source>
</evidence>
<name>A0A086KIH4_TOXGO</name>
<feature type="compositionally biased region" description="Polar residues" evidence="1">
    <location>
        <begin position="60"/>
        <end position="74"/>
    </location>
</feature>
<dbReference type="OrthoDB" id="10372978at2759"/>
<protein>
    <submittedName>
        <fullName evidence="3">Rhoptry protein ROP13</fullName>
    </submittedName>
</protein>
<proteinExistence type="predicted"/>
<dbReference type="AlphaFoldDB" id="A0A086KIH4"/>
<feature type="compositionally biased region" description="Basic and acidic residues" evidence="1">
    <location>
        <begin position="84"/>
        <end position="110"/>
    </location>
</feature>
<dbReference type="EMBL" id="AHZU02000450">
    <property type="protein sequence ID" value="KFG44192.1"/>
    <property type="molecule type" value="Genomic_DNA"/>
</dbReference>
<feature type="region of interest" description="Disordered" evidence="1">
    <location>
        <begin position="60"/>
        <end position="135"/>
    </location>
</feature>
<keyword evidence="2" id="KW-0732">Signal</keyword>
<evidence type="ECO:0000313" key="4">
    <source>
        <dbReference type="Proteomes" id="UP000028837"/>
    </source>
</evidence>
<dbReference type="VEuPathDB" id="ToxoDB:TGDOM2_312270"/>
<gene>
    <name evidence="3" type="ORF">TGDOM2_312270</name>
</gene>
<feature type="signal peptide" evidence="2">
    <location>
        <begin position="1"/>
        <end position="26"/>
    </location>
</feature>
<dbReference type="Proteomes" id="UP000028837">
    <property type="component" value="Unassembled WGS sequence"/>
</dbReference>